<proteinExistence type="predicted"/>
<dbReference type="EMBL" id="CM010723">
    <property type="protein sequence ID" value="RZC79038.1"/>
    <property type="molecule type" value="Genomic_DNA"/>
</dbReference>
<dbReference type="AlphaFoldDB" id="A0A4Y7L3N7"/>
<name>A0A4Y7L3N7_PAPSO</name>
<dbReference type="Gene3D" id="3.30.420.10">
    <property type="entry name" value="Ribonuclease H-like superfamily/Ribonuclease H"/>
    <property type="match status" value="1"/>
</dbReference>
<gene>
    <name evidence="2" type="ORF">C5167_003223</name>
</gene>
<feature type="region of interest" description="Disordered" evidence="1">
    <location>
        <begin position="256"/>
        <end position="282"/>
    </location>
</feature>
<evidence type="ECO:0000256" key="1">
    <source>
        <dbReference type="SAM" id="MobiDB-lite"/>
    </source>
</evidence>
<protein>
    <submittedName>
        <fullName evidence="2">Uncharacterized protein</fullName>
    </submittedName>
</protein>
<dbReference type="SUPFAM" id="SSF53098">
    <property type="entry name" value="Ribonuclease H-like"/>
    <property type="match status" value="1"/>
</dbReference>
<dbReference type="Gramene" id="RZC79038">
    <property type="protein sequence ID" value="RZC79038"/>
    <property type="gene ID" value="C5167_003223"/>
</dbReference>
<evidence type="ECO:0000313" key="2">
    <source>
        <dbReference type="EMBL" id="RZC79038.1"/>
    </source>
</evidence>
<keyword evidence="3" id="KW-1185">Reference proteome</keyword>
<sequence>MLMESGDLEQAICLPNSVLIAKGPGGAMELISCLDKDMDIEIDTKRSTTFDGEMVAGFPYLSYKDAFSLSPSSKELKVNSKTTLKVNVDHSSYIEDEVVQWTIIPECFSQYSSIPKYFMFAEKLDSSYEDEFLGKQDIIRVYVCQFLKNHTLFVDGAYRSDACFDGRRGGLGGVYRIPGGILERCFLGVSNYEQDDCFFYELEAVLTGLGMVVDCPQVPEKLTVVCDNGDVVEQMQKLLTKKNWDEIRKRQSLLEKAEKEKKDDEAYEPVKYKESPSERAPP</sequence>
<reference evidence="2 3" key="1">
    <citation type="journal article" date="2018" name="Science">
        <title>The opium poppy genome and morphinan production.</title>
        <authorList>
            <person name="Guo L."/>
            <person name="Winzer T."/>
            <person name="Yang X."/>
            <person name="Li Y."/>
            <person name="Ning Z."/>
            <person name="He Z."/>
            <person name="Teodor R."/>
            <person name="Lu Y."/>
            <person name="Bowser T.A."/>
            <person name="Graham I.A."/>
            <person name="Ye K."/>
        </authorList>
    </citation>
    <scope>NUCLEOTIDE SEQUENCE [LARGE SCALE GENOMIC DNA]</scope>
    <source>
        <strain evidence="3">cv. HN1</strain>
        <tissue evidence="2">Leaves</tissue>
    </source>
</reference>
<dbReference type="Proteomes" id="UP000316621">
    <property type="component" value="Chromosome 9"/>
</dbReference>
<organism evidence="2 3">
    <name type="scientific">Papaver somniferum</name>
    <name type="common">Opium poppy</name>
    <dbReference type="NCBI Taxonomy" id="3469"/>
    <lineage>
        <taxon>Eukaryota</taxon>
        <taxon>Viridiplantae</taxon>
        <taxon>Streptophyta</taxon>
        <taxon>Embryophyta</taxon>
        <taxon>Tracheophyta</taxon>
        <taxon>Spermatophyta</taxon>
        <taxon>Magnoliopsida</taxon>
        <taxon>Ranunculales</taxon>
        <taxon>Papaveraceae</taxon>
        <taxon>Papaveroideae</taxon>
        <taxon>Papaver</taxon>
    </lineage>
</organism>
<dbReference type="InterPro" id="IPR036397">
    <property type="entry name" value="RNaseH_sf"/>
</dbReference>
<accession>A0A4Y7L3N7</accession>
<evidence type="ECO:0000313" key="3">
    <source>
        <dbReference type="Proteomes" id="UP000316621"/>
    </source>
</evidence>
<dbReference type="GO" id="GO:0003676">
    <property type="term" value="F:nucleic acid binding"/>
    <property type="evidence" value="ECO:0007669"/>
    <property type="project" value="InterPro"/>
</dbReference>
<dbReference type="InterPro" id="IPR012337">
    <property type="entry name" value="RNaseH-like_sf"/>
</dbReference>